<name>A0A6M3J120_9ZZZZ</name>
<evidence type="ECO:0000313" key="1">
    <source>
        <dbReference type="EMBL" id="QJA63268.1"/>
    </source>
</evidence>
<reference evidence="1" key="1">
    <citation type="submission" date="2020-03" db="EMBL/GenBank/DDBJ databases">
        <title>The deep terrestrial virosphere.</title>
        <authorList>
            <person name="Holmfeldt K."/>
            <person name="Nilsson E."/>
            <person name="Simone D."/>
            <person name="Lopez-Fernandez M."/>
            <person name="Wu X."/>
            <person name="de Brujin I."/>
            <person name="Lundin D."/>
            <person name="Andersson A."/>
            <person name="Bertilsson S."/>
            <person name="Dopson M."/>
        </authorList>
    </citation>
    <scope>NUCLEOTIDE SEQUENCE</scope>
    <source>
        <strain evidence="1">MM415B00636</strain>
    </source>
</reference>
<protein>
    <submittedName>
        <fullName evidence="1">Uncharacterized protein</fullName>
    </submittedName>
</protein>
<dbReference type="AlphaFoldDB" id="A0A6M3J120"/>
<gene>
    <name evidence="1" type="ORF">MM415B00636_0001</name>
</gene>
<dbReference type="EMBL" id="MT141494">
    <property type="protein sequence ID" value="QJA63268.1"/>
    <property type="molecule type" value="Genomic_DNA"/>
</dbReference>
<organism evidence="1">
    <name type="scientific">viral metagenome</name>
    <dbReference type="NCBI Taxonomy" id="1070528"/>
    <lineage>
        <taxon>unclassified sequences</taxon>
        <taxon>metagenomes</taxon>
        <taxon>organismal metagenomes</taxon>
    </lineage>
</organism>
<sequence length="59" mass="7240">MTIYDEIKMDIDEMLKIQKWQSDYENSVISHNFEPSEDQKQEYAKHGRRLAELRRKYGF</sequence>
<proteinExistence type="predicted"/>
<accession>A0A6M3J120</accession>